<dbReference type="AlphaFoldDB" id="D5V094"/>
<keyword evidence="2" id="KW-1185">Reference proteome</keyword>
<dbReference type="RefSeq" id="WP_013135851.1">
    <property type="nucleotide sequence ID" value="NC_014166.1"/>
</dbReference>
<organism evidence="1 2">
    <name type="scientific">Arcobacter nitrofigilis (strain ATCC 33309 / DSM 7299 / CCUG 15893 / LMG 7604 / NCTC 12251 / CI)</name>
    <name type="common">Campylobacter nitrofigilis</name>
    <dbReference type="NCBI Taxonomy" id="572480"/>
    <lineage>
        <taxon>Bacteria</taxon>
        <taxon>Pseudomonadati</taxon>
        <taxon>Campylobacterota</taxon>
        <taxon>Epsilonproteobacteria</taxon>
        <taxon>Campylobacterales</taxon>
        <taxon>Arcobacteraceae</taxon>
        <taxon>Arcobacter</taxon>
    </lineage>
</organism>
<protein>
    <submittedName>
        <fullName evidence="1">Peptidase U49, Lit peptidase</fullName>
    </submittedName>
</protein>
<reference evidence="1 2" key="1">
    <citation type="journal article" date="2010" name="Stand. Genomic Sci.">
        <title>Complete genome sequence of Arcobacter nitrofigilis type strain (CI).</title>
        <authorList>
            <person name="Pati A."/>
            <person name="Gronow S."/>
            <person name="Lapidus A."/>
            <person name="Copeland A."/>
            <person name="Glavina Del Rio T."/>
            <person name="Nolan M."/>
            <person name="Lucas S."/>
            <person name="Tice H."/>
            <person name="Cheng J.F."/>
            <person name="Han C."/>
            <person name="Chertkov O."/>
            <person name="Bruce D."/>
            <person name="Tapia R."/>
            <person name="Goodwin L."/>
            <person name="Pitluck S."/>
            <person name="Liolios K."/>
            <person name="Ivanova N."/>
            <person name="Mavromatis K."/>
            <person name="Chen A."/>
            <person name="Palaniappan K."/>
            <person name="Land M."/>
            <person name="Hauser L."/>
            <person name="Chang Y.J."/>
            <person name="Jeffries C.D."/>
            <person name="Detter J.C."/>
            <person name="Rohde M."/>
            <person name="Goker M."/>
            <person name="Bristow J."/>
            <person name="Eisen J.A."/>
            <person name="Markowitz V."/>
            <person name="Hugenholtz P."/>
            <person name="Klenk H.P."/>
            <person name="Kyrpides N.C."/>
        </authorList>
    </citation>
    <scope>NUCLEOTIDE SEQUENCE [LARGE SCALE GENOMIC DNA]</scope>
    <source>
        <strain evidence="2">ATCC 33309 / DSM 7299 / CCUG 15893 / LMG 7604 / NCTC 12251 / CI</strain>
    </source>
</reference>
<dbReference type="HOGENOM" id="CLU_896150_0_0_7"/>
<name>D5V094_ARCNC</name>
<dbReference type="OrthoDB" id="1094383at2"/>
<evidence type="ECO:0000313" key="2">
    <source>
        <dbReference type="Proteomes" id="UP000000939"/>
    </source>
</evidence>
<sequence>MKKKLIQVLHNNIINFFENTTEHSSEIHKKHVENGQVSQNILFDNSDQAIKFPFVNLDTKEITIQETHLSHLWSFTYAVFVIYEEGIQKKLLDNTFDGSIDLSPPLLNRANQLLSWSISLKDNYSDWNRNLPNPDIDYSIKNDETFYIEKINNLFQSSVAFLLYHEIAHLVNNHSSYYFGFNNENYEEIQELEKEADEYAFSMLIQDNEKNKIEKGLSIIIIFCSALMLSNKSNLKQKKHPDIDQRLLTILNKLNFDEIENEFYVYYLGSYILQMYFQKENIAFKQETCDTHKELFFKYLAQVDEIKQGI</sequence>
<gene>
    <name evidence="1" type="ordered locus">Arnit_2052</name>
</gene>
<dbReference type="Pfam" id="PF10463">
    <property type="entry name" value="Peptidase_U49"/>
    <property type="match status" value="1"/>
</dbReference>
<dbReference type="EMBL" id="CP001999">
    <property type="protein sequence ID" value="ADG93706.1"/>
    <property type="molecule type" value="Genomic_DNA"/>
</dbReference>
<dbReference type="KEGG" id="ant:Arnit_2052"/>
<dbReference type="STRING" id="572480.Arnit_2052"/>
<dbReference type="InterPro" id="IPR019504">
    <property type="entry name" value="Peptidase_U49_Lit_pept"/>
</dbReference>
<proteinExistence type="predicted"/>
<dbReference type="NCBIfam" id="NF007238">
    <property type="entry name" value="PRK09672.1"/>
    <property type="match status" value="1"/>
</dbReference>
<accession>D5V094</accession>
<evidence type="ECO:0000313" key="1">
    <source>
        <dbReference type="EMBL" id="ADG93706.1"/>
    </source>
</evidence>
<dbReference type="Proteomes" id="UP000000939">
    <property type="component" value="Chromosome"/>
</dbReference>